<dbReference type="EMBL" id="OU900104">
    <property type="protein sequence ID" value="CAG9855873.1"/>
    <property type="molecule type" value="Genomic_DNA"/>
</dbReference>
<keyword evidence="3 5" id="KW-1133">Transmembrane helix</keyword>
<name>A0A9N9TCT8_PHYSR</name>
<dbReference type="AlphaFoldDB" id="A0A9N9TCT8"/>
<accession>A0A9N9TCT8</accession>
<dbReference type="InterPro" id="IPR009436">
    <property type="entry name" value="AGTRAP"/>
</dbReference>
<feature type="transmembrane region" description="Helical" evidence="5">
    <location>
        <begin position="20"/>
        <end position="47"/>
    </location>
</feature>
<keyword evidence="4 5" id="KW-0472">Membrane</keyword>
<dbReference type="GO" id="GO:0038166">
    <property type="term" value="P:angiotensin-activated signaling pathway"/>
    <property type="evidence" value="ECO:0007669"/>
    <property type="project" value="InterPro"/>
</dbReference>
<evidence type="ECO:0000256" key="2">
    <source>
        <dbReference type="ARBA" id="ARBA00022692"/>
    </source>
</evidence>
<feature type="transmembrane region" description="Helical" evidence="5">
    <location>
        <begin position="97"/>
        <end position="115"/>
    </location>
</feature>
<dbReference type="OrthoDB" id="8191171at2759"/>
<evidence type="ECO:0000256" key="5">
    <source>
        <dbReference type="SAM" id="Phobius"/>
    </source>
</evidence>
<comment type="subcellular location">
    <subcellularLocation>
        <location evidence="1">Membrane</location>
        <topology evidence="1">Multi-pass membrane protein</topology>
    </subcellularLocation>
</comment>
<evidence type="ECO:0000256" key="4">
    <source>
        <dbReference type="ARBA" id="ARBA00023136"/>
    </source>
</evidence>
<feature type="transmembrane region" description="Helical" evidence="5">
    <location>
        <begin position="67"/>
        <end position="85"/>
    </location>
</feature>
<protein>
    <submittedName>
        <fullName evidence="6">Uncharacterized protein</fullName>
    </submittedName>
</protein>
<keyword evidence="2 5" id="KW-0812">Transmembrane</keyword>
<gene>
    <name evidence="6" type="ORF">PHYEVI_LOCUS2308</name>
</gene>
<keyword evidence="7" id="KW-1185">Reference proteome</keyword>
<dbReference type="PANTHER" id="PTHR16521">
    <property type="entry name" value="TYPE-1 ANGIOTENSIN II RECEPTOR-ASSOCIATED PROTEIN"/>
    <property type="match status" value="1"/>
</dbReference>
<dbReference type="GO" id="GO:0005886">
    <property type="term" value="C:plasma membrane"/>
    <property type="evidence" value="ECO:0007669"/>
    <property type="project" value="TreeGrafter"/>
</dbReference>
<dbReference type="Proteomes" id="UP001153712">
    <property type="component" value="Chromosome 11"/>
</dbReference>
<sequence length="172" mass="19909">MPLYLEILGFMFNDKRSSWLKIFLVTHFLLTVIGAAGASTPAVYLFYNSPTLILMFWSVGYKNNLEFLRLIMLSELFTMIADIFYTVMQLYIKGHSLVYFSSAVTILQLVLRPYVVRYLLLIKDEAIERISSEDLENAEFSKSSMGVNEYEAELYDEKNPFETGRLARHSLN</sequence>
<proteinExistence type="predicted"/>
<evidence type="ECO:0000256" key="1">
    <source>
        <dbReference type="ARBA" id="ARBA00004141"/>
    </source>
</evidence>
<evidence type="ECO:0000256" key="3">
    <source>
        <dbReference type="ARBA" id="ARBA00022989"/>
    </source>
</evidence>
<dbReference type="Pfam" id="PF06396">
    <property type="entry name" value="AGTRAP"/>
    <property type="match status" value="1"/>
</dbReference>
<evidence type="ECO:0000313" key="7">
    <source>
        <dbReference type="Proteomes" id="UP001153712"/>
    </source>
</evidence>
<organism evidence="6 7">
    <name type="scientific">Phyllotreta striolata</name>
    <name type="common">Striped flea beetle</name>
    <name type="synonym">Crioceris striolata</name>
    <dbReference type="NCBI Taxonomy" id="444603"/>
    <lineage>
        <taxon>Eukaryota</taxon>
        <taxon>Metazoa</taxon>
        <taxon>Ecdysozoa</taxon>
        <taxon>Arthropoda</taxon>
        <taxon>Hexapoda</taxon>
        <taxon>Insecta</taxon>
        <taxon>Pterygota</taxon>
        <taxon>Neoptera</taxon>
        <taxon>Endopterygota</taxon>
        <taxon>Coleoptera</taxon>
        <taxon>Polyphaga</taxon>
        <taxon>Cucujiformia</taxon>
        <taxon>Chrysomeloidea</taxon>
        <taxon>Chrysomelidae</taxon>
        <taxon>Galerucinae</taxon>
        <taxon>Alticini</taxon>
        <taxon>Phyllotreta</taxon>
    </lineage>
</organism>
<evidence type="ECO:0000313" key="6">
    <source>
        <dbReference type="EMBL" id="CAG9855873.1"/>
    </source>
</evidence>
<reference evidence="6" key="1">
    <citation type="submission" date="2022-01" db="EMBL/GenBank/DDBJ databases">
        <authorList>
            <person name="King R."/>
        </authorList>
    </citation>
    <scope>NUCLEOTIDE SEQUENCE</scope>
</reference>
<dbReference type="PANTHER" id="PTHR16521:SF3">
    <property type="entry name" value="TYPE-1 ANGIOTENSIN II RECEPTOR-ASSOCIATED PROTEIN"/>
    <property type="match status" value="1"/>
</dbReference>